<dbReference type="AlphaFoldDB" id="A0A9P3LCT5"/>
<gene>
    <name evidence="2" type="ORF">PsYK624_066920</name>
</gene>
<evidence type="ECO:0000313" key="2">
    <source>
        <dbReference type="EMBL" id="GJE90550.1"/>
    </source>
</evidence>
<sequence>MGCATAATGGIPTLRGARRSRRARERRRTSTQHWRGHGGWVCAGNRARRARRALASSACDTRPCAHKARGEHAVHRVQQTPCPLRLAGAAGGVARPRVAAEDLAAALYSTASAGAGALSAQGDVGPRGGTCTHLDETSRRPRRVGLARQRRWGCGEDRAGKGEDTRRGRAPM</sequence>
<feature type="region of interest" description="Disordered" evidence="1">
    <location>
        <begin position="1"/>
        <end position="36"/>
    </location>
</feature>
<reference evidence="2 3" key="1">
    <citation type="submission" date="2021-08" db="EMBL/GenBank/DDBJ databases">
        <title>Draft Genome Sequence of Phanerochaete sordida strain YK-624.</title>
        <authorList>
            <person name="Mori T."/>
            <person name="Dohra H."/>
            <person name="Suzuki T."/>
            <person name="Kawagishi H."/>
            <person name="Hirai H."/>
        </authorList>
    </citation>
    <scope>NUCLEOTIDE SEQUENCE [LARGE SCALE GENOMIC DNA]</scope>
    <source>
        <strain evidence="2 3">YK-624</strain>
    </source>
</reference>
<proteinExistence type="predicted"/>
<protein>
    <submittedName>
        <fullName evidence="2">Uncharacterized protein</fullName>
    </submittedName>
</protein>
<dbReference type="EMBL" id="BPQB01000017">
    <property type="protein sequence ID" value="GJE90550.1"/>
    <property type="molecule type" value="Genomic_DNA"/>
</dbReference>
<name>A0A9P3LCT5_9APHY</name>
<dbReference type="Proteomes" id="UP000703269">
    <property type="component" value="Unassembled WGS sequence"/>
</dbReference>
<accession>A0A9P3LCT5</accession>
<evidence type="ECO:0000256" key="1">
    <source>
        <dbReference type="SAM" id="MobiDB-lite"/>
    </source>
</evidence>
<feature type="region of interest" description="Disordered" evidence="1">
    <location>
        <begin position="138"/>
        <end position="172"/>
    </location>
</feature>
<feature type="compositionally biased region" description="Basic residues" evidence="1">
    <location>
        <begin position="16"/>
        <end position="36"/>
    </location>
</feature>
<organism evidence="2 3">
    <name type="scientific">Phanerochaete sordida</name>
    <dbReference type="NCBI Taxonomy" id="48140"/>
    <lineage>
        <taxon>Eukaryota</taxon>
        <taxon>Fungi</taxon>
        <taxon>Dikarya</taxon>
        <taxon>Basidiomycota</taxon>
        <taxon>Agaricomycotina</taxon>
        <taxon>Agaricomycetes</taxon>
        <taxon>Polyporales</taxon>
        <taxon>Phanerochaetaceae</taxon>
        <taxon>Phanerochaete</taxon>
    </lineage>
</organism>
<feature type="compositionally biased region" description="Basic residues" evidence="1">
    <location>
        <begin position="140"/>
        <end position="151"/>
    </location>
</feature>
<evidence type="ECO:0000313" key="3">
    <source>
        <dbReference type="Proteomes" id="UP000703269"/>
    </source>
</evidence>
<feature type="compositionally biased region" description="Basic and acidic residues" evidence="1">
    <location>
        <begin position="153"/>
        <end position="172"/>
    </location>
</feature>
<keyword evidence="3" id="KW-1185">Reference proteome</keyword>
<comment type="caution">
    <text evidence="2">The sequence shown here is derived from an EMBL/GenBank/DDBJ whole genome shotgun (WGS) entry which is preliminary data.</text>
</comment>